<evidence type="ECO:0000313" key="2">
    <source>
        <dbReference type="Proteomes" id="UP000824093"/>
    </source>
</evidence>
<organism evidence="1 2">
    <name type="scientific">Candidatus Merdicola faecigallinarum</name>
    <dbReference type="NCBI Taxonomy" id="2840862"/>
    <lineage>
        <taxon>Bacteria</taxon>
        <taxon>Bacillati</taxon>
        <taxon>Bacillota</taxon>
        <taxon>Clostridia</taxon>
        <taxon>Candidatus Merdicola</taxon>
    </lineage>
</organism>
<reference evidence="1" key="1">
    <citation type="submission" date="2020-10" db="EMBL/GenBank/DDBJ databases">
        <authorList>
            <person name="Gilroy R."/>
        </authorList>
    </citation>
    <scope>NUCLEOTIDE SEQUENCE</scope>
    <source>
        <strain evidence="1">CHK195-15760</strain>
    </source>
</reference>
<proteinExistence type="predicted"/>
<protein>
    <submittedName>
        <fullName evidence="1">Uncharacterized protein</fullName>
    </submittedName>
</protein>
<reference evidence="1" key="2">
    <citation type="journal article" date="2021" name="PeerJ">
        <title>Extensive microbial diversity within the chicken gut microbiome revealed by metagenomics and culture.</title>
        <authorList>
            <person name="Gilroy R."/>
            <person name="Ravi A."/>
            <person name="Getino M."/>
            <person name="Pursley I."/>
            <person name="Horton D.L."/>
            <person name="Alikhan N.F."/>
            <person name="Baker D."/>
            <person name="Gharbi K."/>
            <person name="Hall N."/>
            <person name="Watson M."/>
            <person name="Adriaenssens E.M."/>
            <person name="Foster-Nyarko E."/>
            <person name="Jarju S."/>
            <person name="Secka A."/>
            <person name="Antonio M."/>
            <person name="Oren A."/>
            <person name="Chaudhuri R.R."/>
            <person name="La Ragione R."/>
            <person name="Hildebrand F."/>
            <person name="Pallen M.J."/>
        </authorList>
    </citation>
    <scope>NUCLEOTIDE SEQUENCE</scope>
    <source>
        <strain evidence="1">CHK195-15760</strain>
    </source>
</reference>
<dbReference type="AlphaFoldDB" id="A0A9D1M015"/>
<name>A0A9D1M015_9FIRM</name>
<accession>A0A9D1M015</accession>
<gene>
    <name evidence="1" type="ORF">IAB70_00180</name>
</gene>
<dbReference type="Proteomes" id="UP000824093">
    <property type="component" value="Unassembled WGS sequence"/>
</dbReference>
<sequence>MIVIVREGELTEDKKQSCYEYSGLFKIINRVSKLIETMEEIDKYVAYSDKQYVRKTAVKEINKILDYIDEELEYAKVMAEKAKPFWQTGEITNVFNKYDYKEKKRLKELSPEERKREIQNEIEYKKLIRKAFKK</sequence>
<comment type="caution">
    <text evidence="1">The sequence shown here is derived from an EMBL/GenBank/DDBJ whole genome shotgun (WGS) entry which is preliminary data.</text>
</comment>
<evidence type="ECO:0000313" key="1">
    <source>
        <dbReference type="EMBL" id="HIU51041.1"/>
    </source>
</evidence>
<dbReference type="EMBL" id="DVNH01000003">
    <property type="protein sequence ID" value="HIU51041.1"/>
    <property type="molecule type" value="Genomic_DNA"/>
</dbReference>